<feature type="compositionally biased region" description="Polar residues" evidence="6">
    <location>
        <begin position="87"/>
        <end position="105"/>
    </location>
</feature>
<comment type="caution">
    <text evidence="8">The sequence shown here is derived from an EMBL/GenBank/DDBJ whole genome shotgun (WGS) entry which is preliminary data.</text>
</comment>
<dbReference type="AlphaFoldDB" id="A0AAD8CUJ8"/>
<evidence type="ECO:0000256" key="4">
    <source>
        <dbReference type="ARBA" id="ARBA00022989"/>
    </source>
</evidence>
<keyword evidence="5 7" id="KW-0472">Membrane</keyword>
<evidence type="ECO:0000313" key="9">
    <source>
        <dbReference type="Proteomes" id="UP001230051"/>
    </source>
</evidence>
<dbReference type="InterPro" id="IPR007593">
    <property type="entry name" value="CD225/Dispanin_fam"/>
</dbReference>
<evidence type="ECO:0000256" key="5">
    <source>
        <dbReference type="ARBA" id="ARBA00023136"/>
    </source>
</evidence>
<evidence type="ECO:0000256" key="6">
    <source>
        <dbReference type="SAM" id="MobiDB-lite"/>
    </source>
</evidence>
<sequence>MAVNTDAQYEQTLLSGSGTTLPSDSQETEKLLTQTSEPKSENGIKLSSSFSVNMSGEKSHDLDHNGHNIQFKSGSAGHLSGGPLSPSRVSLTRASSSGNTAQDQSTPSDYLFLAIFSCFCPIWPVNVVALVFSIMSRNSLQQNDVDGARRLGRLARLLSIVSIVLGTMIITAYLVFTVYGSVW</sequence>
<protein>
    <submittedName>
        <fullName evidence="8">Trafficking regulator of GLUT4 1-like</fullName>
    </submittedName>
</protein>
<feature type="region of interest" description="Disordered" evidence="6">
    <location>
        <begin position="1"/>
        <end position="45"/>
    </location>
</feature>
<comment type="similarity">
    <text evidence="2">Belongs to the CD225/Dispanin family.</text>
</comment>
<feature type="transmembrane region" description="Helical" evidence="7">
    <location>
        <begin position="154"/>
        <end position="176"/>
    </location>
</feature>
<keyword evidence="4 7" id="KW-1133">Transmembrane helix</keyword>
<evidence type="ECO:0000313" key="8">
    <source>
        <dbReference type="EMBL" id="KAK1157465.1"/>
    </source>
</evidence>
<dbReference type="EMBL" id="JAGXEW010000026">
    <property type="protein sequence ID" value="KAK1157465.1"/>
    <property type="molecule type" value="Genomic_DNA"/>
</dbReference>
<dbReference type="PANTHER" id="PTHR14948">
    <property type="entry name" value="NG5"/>
    <property type="match status" value="1"/>
</dbReference>
<dbReference type="GO" id="GO:0016020">
    <property type="term" value="C:membrane"/>
    <property type="evidence" value="ECO:0007669"/>
    <property type="project" value="UniProtKB-SubCell"/>
</dbReference>
<dbReference type="InterPro" id="IPR051423">
    <property type="entry name" value="CD225/Dispanin"/>
</dbReference>
<comment type="subcellular location">
    <subcellularLocation>
        <location evidence="1">Membrane</location>
    </subcellularLocation>
</comment>
<dbReference type="PANTHER" id="PTHR14948:SF1">
    <property type="entry name" value="TRAFFICKING REGULATOR OF GLUT4 1"/>
    <property type="match status" value="1"/>
</dbReference>
<feature type="region of interest" description="Disordered" evidence="6">
    <location>
        <begin position="72"/>
        <end position="105"/>
    </location>
</feature>
<keyword evidence="9" id="KW-1185">Reference proteome</keyword>
<evidence type="ECO:0000256" key="3">
    <source>
        <dbReference type="ARBA" id="ARBA00022692"/>
    </source>
</evidence>
<organism evidence="8 9">
    <name type="scientific">Acipenser oxyrinchus oxyrinchus</name>
    <dbReference type="NCBI Taxonomy" id="40147"/>
    <lineage>
        <taxon>Eukaryota</taxon>
        <taxon>Metazoa</taxon>
        <taxon>Chordata</taxon>
        <taxon>Craniata</taxon>
        <taxon>Vertebrata</taxon>
        <taxon>Euteleostomi</taxon>
        <taxon>Actinopterygii</taxon>
        <taxon>Chondrostei</taxon>
        <taxon>Acipenseriformes</taxon>
        <taxon>Acipenseridae</taxon>
        <taxon>Acipenser</taxon>
    </lineage>
</organism>
<reference evidence="8" key="1">
    <citation type="submission" date="2022-02" db="EMBL/GenBank/DDBJ databases">
        <title>Atlantic sturgeon de novo genome assembly.</title>
        <authorList>
            <person name="Stock M."/>
            <person name="Klopp C."/>
            <person name="Guiguen Y."/>
            <person name="Cabau C."/>
            <person name="Parinello H."/>
            <person name="Santidrian Yebra-Pimentel E."/>
            <person name="Kuhl H."/>
            <person name="Dirks R.P."/>
            <person name="Guessner J."/>
            <person name="Wuertz S."/>
            <person name="Du K."/>
            <person name="Schartl M."/>
        </authorList>
    </citation>
    <scope>NUCLEOTIDE SEQUENCE</scope>
    <source>
        <strain evidence="8">STURGEONOMICS-FGT-2020</strain>
        <tissue evidence="8">Whole blood</tissue>
    </source>
</reference>
<evidence type="ECO:0000256" key="7">
    <source>
        <dbReference type="SAM" id="Phobius"/>
    </source>
</evidence>
<name>A0AAD8CUJ8_ACIOX</name>
<feature type="compositionally biased region" description="Polar residues" evidence="6">
    <location>
        <begin position="1"/>
        <end position="37"/>
    </location>
</feature>
<evidence type="ECO:0000256" key="1">
    <source>
        <dbReference type="ARBA" id="ARBA00004370"/>
    </source>
</evidence>
<dbReference type="Proteomes" id="UP001230051">
    <property type="component" value="Unassembled WGS sequence"/>
</dbReference>
<dbReference type="Pfam" id="PF04505">
    <property type="entry name" value="CD225"/>
    <property type="match status" value="1"/>
</dbReference>
<proteinExistence type="inferred from homology"/>
<evidence type="ECO:0000256" key="2">
    <source>
        <dbReference type="ARBA" id="ARBA00006843"/>
    </source>
</evidence>
<keyword evidence="3 7" id="KW-0812">Transmembrane</keyword>
<gene>
    <name evidence="8" type="primary">trarg1</name>
    <name evidence="8" type="ORF">AOXY_G25159</name>
</gene>
<feature type="transmembrane region" description="Helical" evidence="7">
    <location>
        <begin position="110"/>
        <end position="134"/>
    </location>
</feature>
<accession>A0AAD8CUJ8</accession>